<evidence type="ECO:0000313" key="3">
    <source>
        <dbReference type="EMBL" id="WWD17332.1"/>
    </source>
</evidence>
<evidence type="ECO:0000259" key="2">
    <source>
        <dbReference type="Pfam" id="PF00326"/>
    </source>
</evidence>
<dbReference type="GO" id="GO:0008236">
    <property type="term" value="F:serine-type peptidase activity"/>
    <property type="evidence" value="ECO:0007669"/>
    <property type="project" value="InterPro"/>
</dbReference>
<dbReference type="Gene3D" id="3.40.50.1820">
    <property type="entry name" value="alpha/beta hydrolase"/>
    <property type="match status" value="1"/>
</dbReference>
<evidence type="ECO:0000313" key="4">
    <source>
        <dbReference type="Proteomes" id="UP000322225"/>
    </source>
</evidence>
<accession>A0AAJ8LGH7</accession>
<dbReference type="PANTHER" id="PTHR43037">
    <property type="entry name" value="UNNAMED PRODUCT-RELATED"/>
    <property type="match status" value="1"/>
</dbReference>
<dbReference type="InterPro" id="IPR029058">
    <property type="entry name" value="AB_hydrolase_fold"/>
</dbReference>
<reference evidence="3" key="1">
    <citation type="submission" date="2017-08" db="EMBL/GenBank/DDBJ databases">
        <authorList>
            <person name="Cuomo C."/>
            <person name="Billmyre B."/>
            <person name="Heitman J."/>
        </authorList>
    </citation>
    <scope>NUCLEOTIDE SEQUENCE</scope>
    <source>
        <strain evidence="3">CBS 12478</strain>
    </source>
</reference>
<dbReference type="Proteomes" id="UP000322225">
    <property type="component" value="Chromosome 3"/>
</dbReference>
<evidence type="ECO:0000256" key="1">
    <source>
        <dbReference type="ARBA" id="ARBA00022729"/>
    </source>
</evidence>
<dbReference type="PANTHER" id="PTHR43037:SF4">
    <property type="entry name" value="PEPTIDASE S9 PROLYL OLIGOPEPTIDASE CATALYTIC DOMAIN-CONTAINING PROTEIN"/>
    <property type="match status" value="1"/>
</dbReference>
<organism evidence="3 4">
    <name type="scientific">Kwoniella shandongensis</name>
    <dbReference type="NCBI Taxonomy" id="1734106"/>
    <lineage>
        <taxon>Eukaryota</taxon>
        <taxon>Fungi</taxon>
        <taxon>Dikarya</taxon>
        <taxon>Basidiomycota</taxon>
        <taxon>Agaricomycotina</taxon>
        <taxon>Tremellomycetes</taxon>
        <taxon>Tremellales</taxon>
        <taxon>Cryptococcaceae</taxon>
        <taxon>Kwoniella</taxon>
    </lineage>
</organism>
<dbReference type="Pfam" id="PF00326">
    <property type="entry name" value="Peptidase_S9"/>
    <property type="match status" value="1"/>
</dbReference>
<dbReference type="GO" id="GO:0006508">
    <property type="term" value="P:proteolysis"/>
    <property type="evidence" value="ECO:0007669"/>
    <property type="project" value="InterPro"/>
</dbReference>
<dbReference type="InterPro" id="IPR001375">
    <property type="entry name" value="Peptidase_S9_cat"/>
</dbReference>
<dbReference type="EMBL" id="CP144053">
    <property type="protein sequence ID" value="WWD17332.1"/>
    <property type="molecule type" value="Genomic_DNA"/>
</dbReference>
<feature type="domain" description="Peptidase S9 prolyl oligopeptidase catalytic" evidence="2">
    <location>
        <begin position="465"/>
        <end position="573"/>
    </location>
</feature>
<dbReference type="KEGG" id="ksn:43586407"/>
<proteinExistence type="predicted"/>
<sequence length="872" mass="96102">MPSNKIILGNQWEAIGPFPSGMREHPLTGSPLAAFSDPSHDPDVAFARLSYDKKATWPSELAFGGRVGWKKFETGSDGWLEVSYPDVRWDQLRSDHGWAALQFQSVLRTSITIPMIENQSATPIRIDLVQGTEFALIPSKAKADEPNTPTIWYQGDVYAFSDETAAGKRNLQSGTSNFARSLLVEPGEYTLLIRAMYEIRMFGDPGLGQSPIIRVKFHAEVDELEEPVILVDGLSELPDLIDGWLMGDWISVGVRVPAGAEEAAIVGVESSLQGNLSLELPRNATILPGQTRPIAFRLTQHSALSKCIRSLDVRLTLKVKSGDSEKTLVWHPSFKTQHRSEDHSLAPFLITFASPNVWSGVPSQVSHALVVPPSKISTGAAQELPPVILALHGAGVDIADPFWGDAIPRRPNGWAILPSGKNEWGEDWHGGSMNDVWAARDALNKVVAKIGVQVSDQTLLMGHSNGVVIVAGWLTIQHYVPYTESYSNHYADPALLGILHSALTPYNNNLHASNLSHIPILVIHGGDDDNVPPRHSRAHVALVSSWAGEKDSSVTMIEIPEKGHWWEDVLNNEHVNKFIDEMPKRQTWDEQRRKGYTLTVGNPQECGGRAGIRVVELDIPGRLARLDVNARQWRDDGPNNPLDLRGTNIRRIELVSDQSRDVLTKARNGQWTTAGPLTPPRAYGPMIRLLATRELITIVVPLSSTQHVSVATRIAHDLYVYHRVDSEIIDAQEGLEKAAKEQVGEGSIVVIGRPEDNRYAEWMIKQEKIPLSFPTKSVMLVEDKLVYDKGAGVITLHPHPTSYQALSVLIAGNDALGLELAARLFPIRTGVPVPDWAIVSPRSRWQAAGGLIGAGFWGADWEYSEAMSWVDR</sequence>
<dbReference type="RefSeq" id="XP_065823115.1">
    <property type="nucleotide sequence ID" value="XM_065967043.1"/>
</dbReference>
<reference evidence="3" key="2">
    <citation type="submission" date="2024-01" db="EMBL/GenBank/DDBJ databases">
        <title>Comparative genomics of Cryptococcus and Kwoniella reveals pathogenesis evolution and contrasting modes of karyotype evolution via chromosome fusion or intercentromeric recombination.</title>
        <authorList>
            <person name="Coelho M.A."/>
            <person name="David-Palma M."/>
            <person name="Shea T."/>
            <person name="Bowers K."/>
            <person name="McGinley-Smith S."/>
            <person name="Mohammad A.W."/>
            <person name="Gnirke A."/>
            <person name="Yurkov A.M."/>
            <person name="Nowrousian M."/>
            <person name="Sun S."/>
            <person name="Cuomo C.A."/>
            <person name="Heitman J."/>
        </authorList>
    </citation>
    <scope>NUCLEOTIDE SEQUENCE</scope>
    <source>
        <strain evidence="3">CBS 12478</strain>
    </source>
</reference>
<keyword evidence="1" id="KW-0732">Signal</keyword>
<keyword evidence="4" id="KW-1185">Reference proteome</keyword>
<dbReference type="GeneID" id="43586407"/>
<dbReference type="InterPro" id="IPR050955">
    <property type="entry name" value="Plant_Biomass_Hydrol_Est"/>
</dbReference>
<dbReference type="AlphaFoldDB" id="A0AAJ8LGH7"/>
<dbReference type="SUPFAM" id="SSF53474">
    <property type="entry name" value="alpha/beta-Hydrolases"/>
    <property type="match status" value="1"/>
</dbReference>
<name>A0AAJ8LGH7_9TREE</name>
<gene>
    <name evidence="3" type="ORF">CI109_101772</name>
</gene>
<protein>
    <recommendedName>
        <fullName evidence="2">Peptidase S9 prolyl oligopeptidase catalytic domain-containing protein</fullName>
    </recommendedName>
</protein>